<dbReference type="SUPFAM" id="SSF48452">
    <property type="entry name" value="TPR-like"/>
    <property type="match status" value="1"/>
</dbReference>
<sequence length="378" mass="39441">MLFWVVAALLTLAACMAVLLPLVRGREAGDSTGSHDLEVYRDQLAEVDRDAARGLIAAAEAEQARAEIGRRILRLGNQPTSATTSNGTAQRAAGMAAVLAIPLIAWGLYAFLGSPALPSQPLQDRLAKNPADSSVDELVARAEAHLAANPKDGRGWDVLAPIYLRIGRAGDAVIAYRNTISINGTTADRESGLGEAIAMAAGGMISADAEAAFRRALAAEPGNAKAQFYLASALAQEGKLTEAAAAWQAMLGTLPADSPWRSPIGRAIAEAERRASLAAGNAPADGPSQDQIDAAAEMSPQDRAAMIETMVAQLDERLRANPRDAEGWRRLVRSHQVLGNADAARDALQRGVAALGADSEEAKGLQAFAASLGLAKTE</sequence>
<comment type="subcellular location">
    <subcellularLocation>
        <location evidence="1">Cell envelope</location>
    </subcellularLocation>
</comment>
<feature type="transmembrane region" description="Helical" evidence="5">
    <location>
        <begin position="92"/>
        <end position="112"/>
    </location>
</feature>
<dbReference type="OrthoDB" id="9815847at2"/>
<evidence type="ECO:0000313" key="7">
    <source>
        <dbReference type="EMBL" id="SFK57023.1"/>
    </source>
</evidence>
<proteinExistence type="predicted"/>
<feature type="domain" description="Cytochrome c-type biogenesis protein H TPR" evidence="6">
    <location>
        <begin position="129"/>
        <end position="259"/>
    </location>
</feature>
<reference evidence="7 8" key="1">
    <citation type="submission" date="2016-10" db="EMBL/GenBank/DDBJ databases">
        <authorList>
            <person name="Varghese N."/>
            <person name="Submissions S."/>
        </authorList>
    </citation>
    <scope>NUCLEOTIDE SEQUENCE [LARGE SCALE GENOMIC DNA]</scope>
    <source>
        <strain evidence="7 8">DSM 21822</strain>
    </source>
</reference>
<dbReference type="PANTHER" id="PTHR47870:SF1">
    <property type="entry name" value="CYTOCHROME C-TYPE BIOGENESIS PROTEIN CCMH"/>
    <property type="match status" value="1"/>
</dbReference>
<keyword evidence="5" id="KW-0472">Membrane</keyword>
<evidence type="ECO:0000259" key="6">
    <source>
        <dbReference type="Pfam" id="PF23914"/>
    </source>
</evidence>
<dbReference type="PANTHER" id="PTHR47870">
    <property type="entry name" value="CYTOCHROME C-TYPE BIOGENESIS PROTEIN CCMH"/>
    <property type="match status" value="1"/>
</dbReference>
<evidence type="ECO:0000256" key="3">
    <source>
        <dbReference type="ARBA" id="ARBA00022748"/>
    </source>
</evidence>
<accession>A0A1I4AL76</accession>
<keyword evidence="3" id="KW-0201">Cytochrome c-type biogenesis</keyword>
<keyword evidence="5" id="KW-0812">Transmembrane</keyword>
<dbReference type="RefSeq" id="WP_149760948.1">
    <property type="nucleotide sequence ID" value="NZ_BSPE01000048.1"/>
</dbReference>
<dbReference type="EMBL" id="FOSL01000008">
    <property type="protein sequence ID" value="SFK57023.1"/>
    <property type="molecule type" value="Genomic_DNA"/>
</dbReference>
<evidence type="ECO:0000256" key="2">
    <source>
        <dbReference type="ARBA" id="ARBA00022737"/>
    </source>
</evidence>
<dbReference type="InterPro" id="IPR056413">
    <property type="entry name" value="TPR_CcmH_CycH"/>
</dbReference>
<keyword evidence="8" id="KW-1185">Reference proteome</keyword>
<evidence type="ECO:0000256" key="5">
    <source>
        <dbReference type="SAM" id="Phobius"/>
    </source>
</evidence>
<evidence type="ECO:0000256" key="4">
    <source>
        <dbReference type="ARBA" id="ARBA00022803"/>
    </source>
</evidence>
<dbReference type="AlphaFoldDB" id="A0A1I4AL76"/>
<keyword evidence="2" id="KW-0677">Repeat</keyword>
<keyword evidence="4" id="KW-0802">TPR repeat</keyword>
<evidence type="ECO:0000256" key="1">
    <source>
        <dbReference type="ARBA" id="ARBA00004196"/>
    </source>
</evidence>
<dbReference type="Pfam" id="PF23914">
    <property type="entry name" value="TPR_CcmH_CycH"/>
    <property type="match status" value="1"/>
</dbReference>
<dbReference type="InterPro" id="IPR011990">
    <property type="entry name" value="TPR-like_helical_dom_sf"/>
</dbReference>
<dbReference type="InterPro" id="IPR017560">
    <property type="entry name" value="Cyt_c_biogenesis_CcmI"/>
</dbReference>
<dbReference type="Proteomes" id="UP000323300">
    <property type="component" value="Unassembled WGS sequence"/>
</dbReference>
<evidence type="ECO:0000313" key="8">
    <source>
        <dbReference type="Proteomes" id="UP000323300"/>
    </source>
</evidence>
<keyword evidence="5" id="KW-1133">Transmembrane helix</keyword>
<dbReference type="InterPro" id="IPR051263">
    <property type="entry name" value="C-type_cytochrome_biogenesis"/>
</dbReference>
<dbReference type="NCBIfam" id="TIGR03142">
    <property type="entry name" value="cytochro_ccmI"/>
    <property type="match status" value="1"/>
</dbReference>
<dbReference type="Gene3D" id="1.25.40.10">
    <property type="entry name" value="Tetratricopeptide repeat domain"/>
    <property type="match status" value="2"/>
</dbReference>
<protein>
    <submittedName>
        <fullName evidence="7">Cytochrome c-type biogenesis protein CcmH</fullName>
    </submittedName>
</protein>
<dbReference type="GO" id="GO:0017004">
    <property type="term" value="P:cytochrome complex assembly"/>
    <property type="evidence" value="ECO:0007669"/>
    <property type="project" value="UniProtKB-KW"/>
</dbReference>
<organism evidence="7 8">
    <name type="scientific">Neomesorhizobium albiziae</name>
    <dbReference type="NCBI Taxonomy" id="335020"/>
    <lineage>
        <taxon>Bacteria</taxon>
        <taxon>Pseudomonadati</taxon>
        <taxon>Pseudomonadota</taxon>
        <taxon>Alphaproteobacteria</taxon>
        <taxon>Hyphomicrobiales</taxon>
        <taxon>Phyllobacteriaceae</taxon>
        <taxon>Neomesorhizobium</taxon>
    </lineage>
</organism>
<dbReference type="GO" id="GO:0030313">
    <property type="term" value="C:cell envelope"/>
    <property type="evidence" value="ECO:0007669"/>
    <property type="project" value="UniProtKB-SubCell"/>
</dbReference>
<name>A0A1I4AL76_9HYPH</name>
<gene>
    <name evidence="7" type="ORF">SAMN04488498_108137</name>
</gene>